<evidence type="ECO:0000313" key="2">
    <source>
        <dbReference type="EMBL" id="MPC91819.1"/>
    </source>
</evidence>
<name>A0A5B7JAI0_PORTR</name>
<sequence>MKEGDRERREGTEVSSCRSQPTILLVVTCPRRRGGGGGEGGGGGGGGGNDETMGGRGREQWCRTGRNRRTGGRCTSLWVSAPPARALPYLARRAQRWARRGVERS</sequence>
<protein>
    <submittedName>
        <fullName evidence="2">Uncharacterized protein</fullName>
    </submittedName>
</protein>
<accession>A0A5B7JAI0</accession>
<evidence type="ECO:0000313" key="3">
    <source>
        <dbReference type="Proteomes" id="UP000324222"/>
    </source>
</evidence>
<reference evidence="2 3" key="1">
    <citation type="submission" date="2019-05" db="EMBL/GenBank/DDBJ databases">
        <title>Another draft genome of Portunus trituberculatus and its Hox gene families provides insights of decapod evolution.</title>
        <authorList>
            <person name="Jeong J.-H."/>
            <person name="Song I."/>
            <person name="Kim S."/>
            <person name="Choi T."/>
            <person name="Kim D."/>
            <person name="Ryu S."/>
            <person name="Kim W."/>
        </authorList>
    </citation>
    <scope>NUCLEOTIDE SEQUENCE [LARGE SCALE GENOMIC DNA]</scope>
    <source>
        <tissue evidence="2">Muscle</tissue>
    </source>
</reference>
<comment type="caution">
    <text evidence="2">The sequence shown here is derived from an EMBL/GenBank/DDBJ whole genome shotgun (WGS) entry which is preliminary data.</text>
</comment>
<gene>
    <name evidence="2" type="ORF">E2C01_086879</name>
</gene>
<evidence type="ECO:0000256" key="1">
    <source>
        <dbReference type="SAM" id="MobiDB-lite"/>
    </source>
</evidence>
<dbReference type="EMBL" id="VSRR010089094">
    <property type="protein sequence ID" value="MPC91819.1"/>
    <property type="molecule type" value="Genomic_DNA"/>
</dbReference>
<feature type="region of interest" description="Disordered" evidence="1">
    <location>
        <begin position="29"/>
        <end position="67"/>
    </location>
</feature>
<organism evidence="2 3">
    <name type="scientific">Portunus trituberculatus</name>
    <name type="common">Swimming crab</name>
    <name type="synonym">Neptunus trituberculatus</name>
    <dbReference type="NCBI Taxonomy" id="210409"/>
    <lineage>
        <taxon>Eukaryota</taxon>
        <taxon>Metazoa</taxon>
        <taxon>Ecdysozoa</taxon>
        <taxon>Arthropoda</taxon>
        <taxon>Crustacea</taxon>
        <taxon>Multicrustacea</taxon>
        <taxon>Malacostraca</taxon>
        <taxon>Eumalacostraca</taxon>
        <taxon>Eucarida</taxon>
        <taxon>Decapoda</taxon>
        <taxon>Pleocyemata</taxon>
        <taxon>Brachyura</taxon>
        <taxon>Eubrachyura</taxon>
        <taxon>Portunoidea</taxon>
        <taxon>Portunidae</taxon>
        <taxon>Portuninae</taxon>
        <taxon>Portunus</taxon>
    </lineage>
</organism>
<dbReference type="Proteomes" id="UP000324222">
    <property type="component" value="Unassembled WGS sequence"/>
</dbReference>
<proteinExistence type="predicted"/>
<feature type="compositionally biased region" description="Gly residues" evidence="1">
    <location>
        <begin position="35"/>
        <end position="49"/>
    </location>
</feature>
<dbReference type="AlphaFoldDB" id="A0A5B7JAI0"/>
<keyword evidence="3" id="KW-1185">Reference proteome</keyword>